<dbReference type="GO" id="GO:0050832">
    <property type="term" value="P:defense response to fungus"/>
    <property type="evidence" value="ECO:0007669"/>
    <property type="project" value="UniProtKB-UniRule"/>
</dbReference>
<keyword evidence="4 9" id="KW-0929">Antimicrobial</keyword>
<evidence type="ECO:0000256" key="1">
    <source>
        <dbReference type="ARBA" id="ARBA00004613"/>
    </source>
</evidence>
<dbReference type="Gramene" id="mRNA:HanXRQr2_Chr03g0111511">
    <property type="protein sequence ID" value="mRNA:HanXRQr2_Chr03g0111511"/>
    <property type="gene ID" value="HanXRQr2_Chr03g0111511"/>
</dbReference>
<keyword evidence="5 9" id="KW-0295">Fungicide</keyword>
<evidence type="ECO:0000256" key="3">
    <source>
        <dbReference type="ARBA" id="ARBA00022525"/>
    </source>
</evidence>
<evidence type="ECO:0000256" key="5">
    <source>
        <dbReference type="ARBA" id="ARBA00022577"/>
    </source>
</evidence>
<evidence type="ECO:0000256" key="8">
    <source>
        <dbReference type="ARBA" id="ARBA00023157"/>
    </source>
</evidence>
<dbReference type="InParanoid" id="A0A251US57"/>
<protein>
    <recommendedName>
        <fullName evidence="9">Defensin-like protein</fullName>
    </recommendedName>
</protein>
<accession>A0A251US57</accession>
<reference evidence="11" key="2">
    <citation type="submission" date="2017-02" db="EMBL/GenBank/DDBJ databases">
        <title>Sunflower complete genome.</title>
        <authorList>
            <person name="Langlade N."/>
            <person name="Munos S."/>
        </authorList>
    </citation>
    <scope>NUCLEOTIDE SEQUENCE [LARGE SCALE GENOMIC DNA]</scope>
    <source>
        <tissue evidence="11">Leaves</tissue>
    </source>
</reference>
<feature type="chain" id="PRO_5036519044" description="Defensin-like protein" evidence="9">
    <location>
        <begin position="25"/>
        <end position="132"/>
    </location>
</feature>
<dbReference type="EMBL" id="CM007894">
    <property type="protein sequence ID" value="OTG25696.1"/>
    <property type="molecule type" value="Genomic_DNA"/>
</dbReference>
<evidence type="ECO:0000256" key="2">
    <source>
        <dbReference type="ARBA" id="ARBA00006722"/>
    </source>
</evidence>
<dbReference type="InterPro" id="IPR039641">
    <property type="entry name" value="LCR"/>
</dbReference>
<dbReference type="GO" id="GO:0031640">
    <property type="term" value="P:killing of cells of another organism"/>
    <property type="evidence" value="ECO:0007669"/>
    <property type="project" value="UniProtKB-UniRule"/>
</dbReference>
<keyword evidence="12" id="KW-1185">Reference proteome</keyword>
<evidence type="ECO:0000313" key="11">
    <source>
        <dbReference type="EMBL" id="OTG25696.1"/>
    </source>
</evidence>
<evidence type="ECO:0000256" key="6">
    <source>
        <dbReference type="ARBA" id="ARBA00022729"/>
    </source>
</evidence>
<feature type="signal peptide" evidence="9">
    <location>
        <begin position="1"/>
        <end position="24"/>
    </location>
</feature>
<keyword evidence="6 9" id="KW-0732">Signal</keyword>
<keyword evidence="3 9" id="KW-0964">Secreted</keyword>
<dbReference type="GO" id="GO:0005576">
    <property type="term" value="C:extracellular region"/>
    <property type="evidence" value="ECO:0007669"/>
    <property type="project" value="UniProtKB-SubCell"/>
</dbReference>
<sequence length="132" mass="13944">MATASTRLQLIILLALLASFLVSGSEKNMPLGSKGSRAGGTFQISKGSGIKVTSPMLETTLWPDTESRPTASQIKVTGNSAIKKCKATEGLCGHDCLTGCCNERCSKRFTNGTGKCLEPMLPNAPCLCHYTC</sequence>
<evidence type="ECO:0000256" key="4">
    <source>
        <dbReference type="ARBA" id="ARBA00022529"/>
    </source>
</evidence>
<evidence type="ECO:0000256" key="9">
    <source>
        <dbReference type="RuleBase" id="RU367109"/>
    </source>
</evidence>
<comment type="subcellular location">
    <subcellularLocation>
        <location evidence="1 9">Secreted</location>
    </subcellularLocation>
</comment>
<dbReference type="PANTHER" id="PTHR36788">
    <property type="entry name" value="DEFENSIN-LIKE PROTEIN 183"/>
    <property type="match status" value="1"/>
</dbReference>
<keyword evidence="7 9" id="KW-0611">Plant defense</keyword>
<gene>
    <name evidence="11" type="ORF">HannXRQ_Chr05g0150401</name>
    <name evidence="10" type="ORF">HanXRQr2_Chr03g0111511</name>
</gene>
<dbReference type="PANTHER" id="PTHR36788:SF2">
    <property type="entry name" value="DEFENSIN-LIKE PROTEIN 183"/>
    <property type="match status" value="1"/>
</dbReference>
<reference evidence="10 12" key="1">
    <citation type="journal article" date="2017" name="Nature">
        <title>The sunflower genome provides insights into oil metabolism, flowering and Asterid evolution.</title>
        <authorList>
            <person name="Badouin H."/>
            <person name="Gouzy J."/>
            <person name="Grassa C.J."/>
            <person name="Murat F."/>
            <person name="Staton S.E."/>
            <person name="Cottret L."/>
            <person name="Lelandais-Briere C."/>
            <person name="Owens G.L."/>
            <person name="Carrere S."/>
            <person name="Mayjonade B."/>
            <person name="Legrand L."/>
            <person name="Gill N."/>
            <person name="Kane N.C."/>
            <person name="Bowers J.E."/>
            <person name="Hubner S."/>
            <person name="Bellec A."/>
            <person name="Berard A."/>
            <person name="Berges H."/>
            <person name="Blanchet N."/>
            <person name="Boniface M.C."/>
            <person name="Brunel D."/>
            <person name="Catrice O."/>
            <person name="Chaidir N."/>
            <person name="Claudel C."/>
            <person name="Donnadieu C."/>
            <person name="Faraut T."/>
            <person name="Fievet G."/>
            <person name="Helmstetter N."/>
            <person name="King M."/>
            <person name="Knapp S.J."/>
            <person name="Lai Z."/>
            <person name="Le Paslier M.C."/>
            <person name="Lippi Y."/>
            <person name="Lorenzon L."/>
            <person name="Mandel J.R."/>
            <person name="Marage G."/>
            <person name="Marchand G."/>
            <person name="Marquand E."/>
            <person name="Bret-Mestries E."/>
            <person name="Morien E."/>
            <person name="Nambeesan S."/>
            <person name="Nguyen T."/>
            <person name="Pegot-Espagnet P."/>
            <person name="Pouilly N."/>
            <person name="Raftis F."/>
            <person name="Sallet E."/>
            <person name="Schiex T."/>
            <person name="Thomas J."/>
            <person name="Vandecasteele C."/>
            <person name="Vares D."/>
            <person name="Vear F."/>
            <person name="Vautrin S."/>
            <person name="Crespi M."/>
            <person name="Mangin B."/>
            <person name="Burke J.M."/>
            <person name="Salse J."/>
            <person name="Munos S."/>
            <person name="Vincourt P."/>
            <person name="Rieseberg L.H."/>
            <person name="Langlade N.B."/>
        </authorList>
    </citation>
    <scope>NUCLEOTIDE SEQUENCE [LARGE SCALE GENOMIC DNA]</scope>
    <source>
        <strain evidence="12">cv. SF193</strain>
        <tissue evidence="10">Leaves</tissue>
    </source>
</reference>
<dbReference type="EMBL" id="MNCJ02000318">
    <property type="protein sequence ID" value="KAF5814479.1"/>
    <property type="molecule type" value="Genomic_DNA"/>
</dbReference>
<proteinExistence type="inferred from homology"/>
<comment type="similarity">
    <text evidence="2 9">Belongs to the DEFL family.</text>
</comment>
<reference evidence="10" key="3">
    <citation type="submission" date="2020-06" db="EMBL/GenBank/DDBJ databases">
        <title>Helianthus annuus Genome sequencing and assembly Release 2.</title>
        <authorList>
            <person name="Gouzy J."/>
            <person name="Langlade N."/>
            <person name="Munos S."/>
        </authorList>
    </citation>
    <scope>NUCLEOTIDE SEQUENCE</scope>
    <source>
        <tissue evidence="10">Leaves</tissue>
    </source>
</reference>
<dbReference type="OrthoDB" id="993238at2759"/>
<keyword evidence="8" id="KW-1015">Disulfide bond</keyword>
<dbReference type="Proteomes" id="UP000215914">
    <property type="component" value="Chromosome 5"/>
</dbReference>
<name>A0A251US57_HELAN</name>
<evidence type="ECO:0000313" key="10">
    <source>
        <dbReference type="EMBL" id="KAF5814479.1"/>
    </source>
</evidence>
<evidence type="ECO:0000313" key="12">
    <source>
        <dbReference type="Proteomes" id="UP000215914"/>
    </source>
</evidence>
<dbReference type="AlphaFoldDB" id="A0A251US57"/>
<organism evidence="11 12">
    <name type="scientific">Helianthus annuus</name>
    <name type="common">Common sunflower</name>
    <dbReference type="NCBI Taxonomy" id="4232"/>
    <lineage>
        <taxon>Eukaryota</taxon>
        <taxon>Viridiplantae</taxon>
        <taxon>Streptophyta</taxon>
        <taxon>Embryophyta</taxon>
        <taxon>Tracheophyta</taxon>
        <taxon>Spermatophyta</taxon>
        <taxon>Magnoliopsida</taxon>
        <taxon>eudicotyledons</taxon>
        <taxon>Gunneridae</taxon>
        <taxon>Pentapetalae</taxon>
        <taxon>asterids</taxon>
        <taxon>campanulids</taxon>
        <taxon>Asterales</taxon>
        <taxon>Asteraceae</taxon>
        <taxon>Asteroideae</taxon>
        <taxon>Heliantheae alliance</taxon>
        <taxon>Heliantheae</taxon>
        <taxon>Helianthus</taxon>
    </lineage>
</organism>
<evidence type="ECO:0000256" key="7">
    <source>
        <dbReference type="ARBA" id="ARBA00022821"/>
    </source>
</evidence>